<protein>
    <recommendedName>
        <fullName evidence="4">CBM1 domain-containing protein</fullName>
    </recommendedName>
</protein>
<dbReference type="Proteomes" id="UP000663842">
    <property type="component" value="Unassembled WGS sequence"/>
</dbReference>
<dbReference type="Pfam" id="PF00734">
    <property type="entry name" value="CBM_1"/>
    <property type="match status" value="1"/>
</dbReference>
<evidence type="ECO:0000256" key="2">
    <source>
        <dbReference type="SAM" id="MobiDB-lite"/>
    </source>
</evidence>
<gene>
    <name evidence="5" type="ORF">MBJ925_LOCUS7147</name>
    <name evidence="7" type="ORF">UXM345_LOCUS14385</name>
    <name evidence="6" type="ORF">XDN619_LOCUS29173</name>
</gene>
<keyword evidence="1 3" id="KW-0732">Signal</keyword>
<dbReference type="EMBL" id="CAJNRE010002468">
    <property type="protein sequence ID" value="CAF1978330.1"/>
    <property type="molecule type" value="Genomic_DNA"/>
</dbReference>
<dbReference type="SMART" id="SM00236">
    <property type="entry name" value="fCBD"/>
    <property type="match status" value="2"/>
</dbReference>
<organism evidence="6 8">
    <name type="scientific">Rotaria magnacalcarata</name>
    <dbReference type="NCBI Taxonomy" id="392030"/>
    <lineage>
        <taxon>Eukaryota</taxon>
        <taxon>Metazoa</taxon>
        <taxon>Spiralia</taxon>
        <taxon>Gnathifera</taxon>
        <taxon>Rotifera</taxon>
        <taxon>Eurotatoria</taxon>
        <taxon>Bdelloidea</taxon>
        <taxon>Philodinida</taxon>
        <taxon>Philodinidae</taxon>
        <taxon>Rotaria</taxon>
    </lineage>
</organism>
<reference evidence="6" key="1">
    <citation type="submission" date="2021-02" db="EMBL/GenBank/DDBJ databases">
        <authorList>
            <person name="Nowell W R."/>
        </authorList>
    </citation>
    <scope>NUCLEOTIDE SEQUENCE</scope>
</reference>
<dbReference type="PROSITE" id="PS00562">
    <property type="entry name" value="CBM1_1"/>
    <property type="match status" value="1"/>
</dbReference>
<dbReference type="GO" id="GO:0030248">
    <property type="term" value="F:cellulose binding"/>
    <property type="evidence" value="ECO:0007669"/>
    <property type="project" value="InterPro"/>
</dbReference>
<feature type="signal peptide" evidence="3">
    <location>
        <begin position="1"/>
        <end position="15"/>
    </location>
</feature>
<feature type="region of interest" description="Disordered" evidence="2">
    <location>
        <begin position="252"/>
        <end position="279"/>
    </location>
</feature>
<dbReference type="GO" id="GO:0005975">
    <property type="term" value="P:carbohydrate metabolic process"/>
    <property type="evidence" value="ECO:0007669"/>
    <property type="project" value="InterPro"/>
</dbReference>
<feature type="compositionally biased region" description="Polar residues" evidence="2">
    <location>
        <begin position="259"/>
        <end position="273"/>
    </location>
</feature>
<dbReference type="GO" id="GO:0005576">
    <property type="term" value="C:extracellular region"/>
    <property type="evidence" value="ECO:0007669"/>
    <property type="project" value="InterPro"/>
</dbReference>
<feature type="chain" id="PRO_5036230881" description="CBM1 domain-containing protein" evidence="3">
    <location>
        <begin position="16"/>
        <end position="311"/>
    </location>
</feature>
<dbReference type="Proteomes" id="UP000663887">
    <property type="component" value="Unassembled WGS sequence"/>
</dbReference>
<dbReference type="Proteomes" id="UP000663824">
    <property type="component" value="Unassembled WGS sequence"/>
</dbReference>
<evidence type="ECO:0000313" key="6">
    <source>
        <dbReference type="EMBL" id="CAF2154236.1"/>
    </source>
</evidence>
<evidence type="ECO:0000256" key="1">
    <source>
        <dbReference type="ARBA" id="ARBA00022729"/>
    </source>
</evidence>
<dbReference type="InterPro" id="IPR035971">
    <property type="entry name" value="CBD_sf"/>
</dbReference>
<dbReference type="InterPro" id="IPR000254">
    <property type="entry name" value="CBD"/>
</dbReference>
<dbReference type="EMBL" id="CAJNRG010014264">
    <property type="protein sequence ID" value="CAF2154236.1"/>
    <property type="molecule type" value="Genomic_DNA"/>
</dbReference>
<evidence type="ECO:0000313" key="7">
    <source>
        <dbReference type="EMBL" id="CAF3969223.1"/>
    </source>
</evidence>
<dbReference type="SUPFAM" id="SSF57180">
    <property type="entry name" value="Cellulose-binding domain"/>
    <property type="match status" value="2"/>
</dbReference>
<proteinExistence type="predicted"/>
<comment type="caution">
    <text evidence="6">The sequence shown here is derived from an EMBL/GenBank/DDBJ whole genome shotgun (WGS) entry which is preliminary data.</text>
</comment>
<evidence type="ECO:0000259" key="4">
    <source>
        <dbReference type="PROSITE" id="PS51164"/>
    </source>
</evidence>
<evidence type="ECO:0000313" key="8">
    <source>
        <dbReference type="Proteomes" id="UP000663887"/>
    </source>
</evidence>
<evidence type="ECO:0000313" key="5">
    <source>
        <dbReference type="EMBL" id="CAF1978330.1"/>
    </source>
</evidence>
<feature type="domain" description="CBM1" evidence="4">
    <location>
        <begin position="166"/>
        <end position="201"/>
    </location>
</feature>
<name>A0A816Y7V9_9BILA</name>
<accession>A0A816Y7V9</accession>
<dbReference type="PROSITE" id="PS51164">
    <property type="entry name" value="CBM1_2"/>
    <property type="match status" value="2"/>
</dbReference>
<evidence type="ECO:0000256" key="3">
    <source>
        <dbReference type="SAM" id="SignalP"/>
    </source>
</evidence>
<dbReference type="EMBL" id="CAJOBF010001627">
    <property type="protein sequence ID" value="CAF3969223.1"/>
    <property type="molecule type" value="Genomic_DNA"/>
</dbReference>
<dbReference type="AlphaFoldDB" id="A0A816Y7V9"/>
<sequence>MIVVVVIPFVGITHGDFIICCSGVELCNGDITIELSLPIVVIDNGKGHIQSTGPQIFIIIAIHIPFVDEQVINYHELSDRLGQLNEINKWINGSKMYQIALLMLVFVPFTSSLVIYDQCGGEGYGGSTYCNWPLQCFQRSRWYSSCQMSCPGGDWECARTGGSNGRGALAWEQCGGDGWNGPQWCTEYPCRARSIWYSQCRPDCPDGWLCTGKPTSIAPVISTIGSTSSMPIITGSRTSSIPIITGSSTSSMPIITGSRTSSMPIITGSTSSMPIITGSRTSSIPIITGSITSTPSTTETTFTMPTITLEP</sequence>
<feature type="domain" description="CBM1" evidence="4">
    <location>
        <begin position="111"/>
        <end position="147"/>
    </location>
</feature>